<gene>
    <name evidence="5" type="ORF">SAMN05443529_111116</name>
</gene>
<dbReference type="Pfam" id="PF00809">
    <property type="entry name" value="Pterin_bind"/>
    <property type="match status" value="1"/>
</dbReference>
<dbReference type="GO" id="GO:0032259">
    <property type="term" value="P:methylation"/>
    <property type="evidence" value="ECO:0007669"/>
    <property type="project" value="UniProtKB-KW"/>
</dbReference>
<evidence type="ECO:0000259" key="4">
    <source>
        <dbReference type="PROSITE" id="PS50972"/>
    </source>
</evidence>
<dbReference type="GO" id="GO:0005829">
    <property type="term" value="C:cytosol"/>
    <property type="evidence" value="ECO:0007669"/>
    <property type="project" value="TreeGrafter"/>
</dbReference>
<feature type="domain" description="Pterin-binding" evidence="4">
    <location>
        <begin position="1"/>
        <end position="245"/>
    </location>
</feature>
<sequence>MLIIGEKLNSAIPSVRQLINDKDVAAIQDLALRQVAAGADYLDLNTAQGDEIVNMEWLVRTVQDVTGTPLCLDSTSAPVIKKGLETVKGDKSKVLINSISLEKNRIEEVLPLVLEYQCPVVGLTLDDDGIPKTAEERMVLSERLVEVLTKHNYDLEKLYIDPLVLPQAVSHNNAKMFFQCLEDIKRVLKVKTVSGLSNISFNSPKRKVINRHFLTLCMAFDMDAAILDPLDKKIMSSVITNDFLLGKDRFGKKFLKAFRSELLED</sequence>
<dbReference type="EMBL" id="FNCP01000011">
    <property type="protein sequence ID" value="SDH24266.1"/>
    <property type="molecule type" value="Genomic_DNA"/>
</dbReference>
<dbReference type="Gene3D" id="3.20.20.20">
    <property type="entry name" value="Dihydropteroate synthase-like"/>
    <property type="match status" value="1"/>
</dbReference>
<evidence type="ECO:0000313" key="5">
    <source>
        <dbReference type="EMBL" id="SDH24266.1"/>
    </source>
</evidence>
<dbReference type="InterPro" id="IPR011005">
    <property type="entry name" value="Dihydropteroate_synth-like_sf"/>
</dbReference>
<dbReference type="OrthoDB" id="358252at2"/>
<comment type="similarity">
    <text evidence="1">Belongs to the vitamin-B12 dependent methionine synthase family.</text>
</comment>
<evidence type="ECO:0000313" key="6">
    <source>
        <dbReference type="Proteomes" id="UP000198656"/>
    </source>
</evidence>
<reference evidence="6" key="1">
    <citation type="submission" date="2016-10" db="EMBL/GenBank/DDBJ databases">
        <authorList>
            <person name="Varghese N."/>
            <person name="Submissions S."/>
        </authorList>
    </citation>
    <scope>NUCLEOTIDE SEQUENCE [LARGE SCALE GENOMIC DNA]</scope>
    <source>
        <strain evidence="6">DSM 8344</strain>
    </source>
</reference>
<keyword evidence="2 5" id="KW-0489">Methyltransferase</keyword>
<dbReference type="RefSeq" id="WP_092333286.1">
    <property type="nucleotide sequence ID" value="NZ_FNCP01000011.1"/>
</dbReference>
<dbReference type="Proteomes" id="UP000198656">
    <property type="component" value="Unassembled WGS sequence"/>
</dbReference>
<evidence type="ECO:0000256" key="3">
    <source>
        <dbReference type="ARBA" id="ARBA00022679"/>
    </source>
</evidence>
<accession>A0A1G8AU24</accession>
<dbReference type="NCBIfam" id="NF005719">
    <property type="entry name" value="PRK07535.1"/>
    <property type="match status" value="1"/>
</dbReference>
<protein>
    <submittedName>
        <fullName evidence="5">5-methyltetrahydrofolate--homocysteine methyltransferase</fullName>
    </submittedName>
</protein>
<dbReference type="AlphaFoldDB" id="A0A1G8AU24"/>
<dbReference type="GO" id="GO:0042558">
    <property type="term" value="P:pteridine-containing compound metabolic process"/>
    <property type="evidence" value="ECO:0007669"/>
    <property type="project" value="InterPro"/>
</dbReference>
<proteinExistence type="inferred from homology"/>
<organism evidence="5 6">
    <name type="scientific">Desulfosporosinus hippei DSM 8344</name>
    <dbReference type="NCBI Taxonomy" id="1121419"/>
    <lineage>
        <taxon>Bacteria</taxon>
        <taxon>Bacillati</taxon>
        <taxon>Bacillota</taxon>
        <taxon>Clostridia</taxon>
        <taxon>Eubacteriales</taxon>
        <taxon>Desulfitobacteriaceae</taxon>
        <taxon>Desulfosporosinus</taxon>
    </lineage>
</organism>
<keyword evidence="3 5" id="KW-0808">Transferase</keyword>
<name>A0A1G8AU24_9FIRM</name>
<evidence type="ECO:0000256" key="1">
    <source>
        <dbReference type="ARBA" id="ARBA00010398"/>
    </source>
</evidence>
<dbReference type="SUPFAM" id="SSF51717">
    <property type="entry name" value="Dihydropteroate synthetase-like"/>
    <property type="match status" value="1"/>
</dbReference>
<dbReference type="GO" id="GO:0008705">
    <property type="term" value="F:methionine synthase activity"/>
    <property type="evidence" value="ECO:0007669"/>
    <property type="project" value="TreeGrafter"/>
</dbReference>
<dbReference type="PROSITE" id="PS50972">
    <property type="entry name" value="PTERIN_BINDING"/>
    <property type="match status" value="1"/>
</dbReference>
<dbReference type="STRING" id="1121419.SAMN05443529_111116"/>
<keyword evidence="6" id="KW-1185">Reference proteome</keyword>
<dbReference type="InterPro" id="IPR050554">
    <property type="entry name" value="Met_Synthase/Corrinoid"/>
</dbReference>
<dbReference type="InterPro" id="IPR000489">
    <property type="entry name" value="Pterin-binding_dom"/>
</dbReference>
<evidence type="ECO:0000256" key="2">
    <source>
        <dbReference type="ARBA" id="ARBA00022603"/>
    </source>
</evidence>
<dbReference type="PANTHER" id="PTHR45833">
    <property type="entry name" value="METHIONINE SYNTHASE"/>
    <property type="match status" value="1"/>
</dbReference>